<evidence type="ECO:0000313" key="2">
    <source>
        <dbReference type="RefSeq" id="XP_065647032.1"/>
    </source>
</evidence>
<organism evidence="1 2">
    <name type="scientific">Hydra vulgaris</name>
    <name type="common">Hydra</name>
    <name type="synonym">Hydra attenuata</name>
    <dbReference type="NCBI Taxonomy" id="6087"/>
    <lineage>
        <taxon>Eukaryota</taxon>
        <taxon>Metazoa</taxon>
        <taxon>Cnidaria</taxon>
        <taxon>Hydrozoa</taxon>
        <taxon>Hydroidolina</taxon>
        <taxon>Anthoathecata</taxon>
        <taxon>Aplanulata</taxon>
        <taxon>Hydridae</taxon>
        <taxon>Hydra</taxon>
    </lineage>
</organism>
<proteinExistence type="predicted"/>
<dbReference type="Proteomes" id="UP001652625">
    <property type="component" value="Chromosome 02"/>
</dbReference>
<keyword evidence="1" id="KW-1185">Reference proteome</keyword>
<dbReference type="RefSeq" id="XP_065647032.1">
    <property type="nucleotide sequence ID" value="XM_065790960.1"/>
</dbReference>
<reference evidence="1" key="1">
    <citation type="submission" date="2025-05" db="UniProtKB">
        <authorList>
            <consortium name="RefSeq"/>
        </authorList>
    </citation>
    <scope>NUCLEOTIDE SEQUENCE [LARGE SCALE GENOMIC DNA]</scope>
</reference>
<reference evidence="2" key="2">
    <citation type="submission" date="2025-08" db="UniProtKB">
        <authorList>
            <consortium name="RefSeq"/>
        </authorList>
    </citation>
    <scope>IDENTIFICATION</scope>
</reference>
<protein>
    <submittedName>
        <fullName evidence="2">Uncharacterized protein LOC136076952 isoform X2</fullName>
    </submittedName>
</protein>
<evidence type="ECO:0000313" key="1">
    <source>
        <dbReference type="Proteomes" id="UP001652625"/>
    </source>
</evidence>
<gene>
    <name evidence="2" type="primary">LOC136076952</name>
</gene>
<sequence length="284" mass="31883">MNSTCCCCWEKYGERSKLLKNINKNLEEQIQQFIFPGYSMNNECYPSVFCSGCRRNLYRLKKGNSPRGEWRAKVEWKTLLRSSSSANVTLQDETINLPKSESSLCSFCYTYLAPGYPYNCKPTSAVTNIISLAFLLGSLQAEQVASGIIKSKMASENLVDESTFCLSTGRNLLKVIIGTPEKKAKTSSIQQLSLEIIKQLQVVLELSNRKTKEMVATLRKGLGNKLSIEPNIFGCLSELEDYISNYYYVQKCAFVDGIGHVNSRVYVQNHRRRVWGATGAGCPP</sequence>
<accession>A0ABM4BDK5</accession>
<dbReference type="GeneID" id="136076952"/>
<name>A0ABM4BDK5_HYDVU</name>